<dbReference type="Proteomes" id="UP000298433">
    <property type="component" value="Unassembled WGS sequence"/>
</dbReference>
<evidence type="ECO:0000313" key="2">
    <source>
        <dbReference type="EMBL" id="TFC83862.1"/>
    </source>
</evidence>
<sequence>MTPIEGNTMDVSDTAIKPEGEAELDGEVRSSKDYFLQVLLDVSLGRSDDYTEGRIGITVNLKGLIVSGTAVSRRVWSERLTNLIRGAGEADPTNADAAAETLNSVFTAAFDDADADNRAREEAGLFAQPRGFLHLIDVRVSNPEGPCNFPIWRAPMDDISGWTLGTHNPADS</sequence>
<gene>
    <name evidence="2" type="ORF">E3T23_00945</name>
</gene>
<dbReference type="EMBL" id="SOGN01000008">
    <property type="protein sequence ID" value="TFC83862.1"/>
    <property type="molecule type" value="Genomic_DNA"/>
</dbReference>
<protein>
    <submittedName>
        <fullName evidence="2">Uncharacterized protein</fullName>
    </submittedName>
</protein>
<feature type="region of interest" description="Disordered" evidence="1">
    <location>
        <begin position="1"/>
        <end position="21"/>
    </location>
</feature>
<evidence type="ECO:0000256" key="1">
    <source>
        <dbReference type="SAM" id="MobiDB-lite"/>
    </source>
</evidence>
<comment type="caution">
    <text evidence="2">The sequence shown here is derived from an EMBL/GenBank/DDBJ whole genome shotgun (WGS) entry which is preliminary data.</text>
</comment>
<proteinExistence type="predicted"/>
<name>A0A4R8XVU1_9MICO</name>
<dbReference type="AlphaFoldDB" id="A0A4R8XVU1"/>
<reference evidence="2 3" key="1">
    <citation type="submission" date="2019-03" db="EMBL/GenBank/DDBJ databases">
        <title>Genomics of glacier-inhabiting Cryobacterium strains.</title>
        <authorList>
            <person name="Liu Q."/>
            <person name="Xin Y.-H."/>
        </authorList>
    </citation>
    <scope>NUCLEOTIDE SEQUENCE [LARGE SCALE GENOMIC DNA]</scope>
    <source>
        <strain evidence="2 3">TMT2-48-2</strain>
    </source>
</reference>
<accession>A0A4R8XVU1</accession>
<organism evidence="2 3">
    <name type="scientific">Cryobacterium cheniae</name>
    <dbReference type="NCBI Taxonomy" id="1259262"/>
    <lineage>
        <taxon>Bacteria</taxon>
        <taxon>Bacillati</taxon>
        <taxon>Actinomycetota</taxon>
        <taxon>Actinomycetes</taxon>
        <taxon>Micrococcales</taxon>
        <taxon>Microbacteriaceae</taxon>
        <taxon>Cryobacterium</taxon>
    </lineage>
</organism>
<evidence type="ECO:0000313" key="3">
    <source>
        <dbReference type="Proteomes" id="UP000298433"/>
    </source>
</evidence>
<keyword evidence="3" id="KW-1185">Reference proteome</keyword>